<dbReference type="AlphaFoldDB" id="A0A517YAU9"/>
<dbReference type="Proteomes" id="UP000315017">
    <property type="component" value="Chromosome"/>
</dbReference>
<feature type="signal peptide" evidence="2">
    <location>
        <begin position="1"/>
        <end position="28"/>
    </location>
</feature>
<gene>
    <name evidence="3" type="ORF">ETAA8_24310</name>
</gene>
<proteinExistence type="predicted"/>
<dbReference type="OrthoDB" id="8212403at2"/>
<feature type="region of interest" description="Disordered" evidence="1">
    <location>
        <begin position="33"/>
        <end position="62"/>
    </location>
</feature>
<dbReference type="KEGG" id="aagg:ETAA8_24310"/>
<reference evidence="3 4" key="1">
    <citation type="submission" date="2019-02" db="EMBL/GenBank/DDBJ databases">
        <title>Deep-cultivation of Planctomycetes and their phenomic and genomic characterization uncovers novel biology.</title>
        <authorList>
            <person name="Wiegand S."/>
            <person name="Jogler M."/>
            <person name="Boedeker C."/>
            <person name="Pinto D."/>
            <person name="Vollmers J."/>
            <person name="Rivas-Marin E."/>
            <person name="Kohn T."/>
            <person name="Peeters S.H."/>
            <person name="Heuer A."/>
            <person name="Rast P."/>
            <person name="Oberbeckmann S."/>
            <person name="Bunk B."/>
            <person name="Jeske O."/>
            <person name="Meyerdierks A."/>
            <person name="Storesund J.E."/>
            <person name="Kallscheuer N."/>
            <person name="Luecker S."/>
            <person name="Lage O.M."/>
            <person name="Pohl T."/>
            <person name="Merkel B.J."/>
            <person name="Hornburger P."/>
            <person name="Mueller R.-W."/>
            <person name="Bruemmer F."/>
            <person name="Labrenz M."/>
            <person name="Spormann A.M."/>
            <person name="Op den Camp H."/>
            <person name="Overmann J."/>
            <person name="Amann R."/>
            <person name="Jetten M.S.M."/>
            <person name="Mascher T."/>
            <person name="Medema M.H."/>
            <person name="Devos D.P."/>
            <person name="Kaster A.-K."/>
            <person name="Ovreas L."/>
            <person name="Rohde M."/>
            <person name="Galperin M.Y."/>
            <person name="Jogler C."/>
        </authorList>
    </citation>
    <scope>NUCLEOTIDE SEQUENCE [LARGE SCALE GENOMIC DNA]</scope>
    <source>
        <strain evidence="3 4">ETA_A8</strain>
    </source>
</reference>
<evidence type="ECO:0000256" key="2">
    <source>
        <dbReference type="SAM" id="SignalP"/>
    </source>
</evidence>
<dbReference type="Pfam" id="PF07585">
    <property type="entry name" value="BBP7"/>
    <property type="match status" value="1"/>
</dbReference>
<sequence length="495" mass="54343" precursor="true">MFAISTRSTLTSLLSLVLATASLATAHAQYGAPVRSNPNLRRPLPSIARPAGTQPGYPQPGVAPARYQPAAELIPGERLPPPAGELMEVQPRSMRQPNVAPSTNQIPQSDVIYDDGMYTGEYGANYGGYYPQNQWCAPMLPMLSCMNFSLRGELLYWWTNSMHTPTLATSSPANTPIEEAGVLGQPGTTSLFGGNLNDEIRAGGRFTADFWFDPCQMNGIEMSYTFLTDGTEHYDVNSNRLPIIARPFLNAETGLQDSSLVAFPNQLIGALAVDTSTTFGMFDIAYRRNLVCDGCRRVDLLVGYRYGYLNDQIRIRERETSIDDDSGIPEGTTIAITDRFESTNNFNGLMLGMNFQRQTFLGCADLWFKSSLGNTRLQSTISGSTVVTADGQTDTNNFGFLALPTNIGNRRTDEFSAINELGVRLNRDIGCWRASIGYNVLLWSSVQRAGDLIDTEVNTSQLPPGPLSGSPHPRYHENKGTFWAQGLTFGLERSF</sequence>
<dbReference type="RefSeq" id="WP_145088192.1">
    <property type="nucleotide sequence ID" value="NZ_CP036274.1"/>
</dbReference>
<dbReference type="InterPro" id="IPR011446">
    <property type="entry name" value="BBP7"/>
</dbReference>
<evidence type="ECO:0000313" key="3">
    <source>
        <dbReference type="EMBL" id="QDU27344.1"/>
    </source>
</evidence>
<dbReference type="EMBL" id="CP036274">
    <property type="protein sequence ID" value="QDU27344.1"/>
    <property type="molecule type" value="Genomic_DNA"/>
</dbReference>
<organism evidence="3 4">
    <name type="scientific">Anatilimnocola aggregata</name>
    <dbReference type="NCBI Taxonomy" id="2528021"/>
    <lineage>
        <taxon>Bacteria</taxon>
        <taxon>Pseudomonadati</taxon>
        <taxon>Planctomycetota</taxon>
        <taxon>Planctomycetia</taxon>
        <taxon>Pirellulales</taxon>
        <taxon>Pirellulaceae</taxon>
        <taxon>Anatilimnocola</taxon>
    </lineage>
</organism>
<name>A0A517YAU9_9BACT</name>
<accession>A0A517YAU9</accession>
<evidence type="ECO:0000313" key="4">
    <source>
        <dbReference type="Proteomes" id="UP000315017"/>
    </source>
</evidence>
<protein>
    <submittedName>
        <fullName evidence="3">Uncharacterized protein</fullName>
    </submittedName>
</protein>
<evidence type="ECO:0000256" key="1">
    <source>
        <dbReference type="SAM" id="MobiDB-lite"/>
    </source>
</evidence>
<keyword evidence="2" id="KW-0732">Signal</keyword>
<feature type="chain" id="PRO_5021737655" evidence="2">
    <location>
        <begin position="29"/>
        <end position="495"/>
    </location>
</feature>
<keyword evidence="4" id="KW-1185">Reference proteome</keyword>